<name>A0ACB9FHQ5_ARCLA</name>
<keyword evidence="2" id="KW-1185">Reference proteome</keyword>
<evidence type="ECO:0000313" key="2">
    <source>
        <dbReference type="Proteomes" id="UP001055879"/>
    </source>
</evidence>
<dbReference type="Proteomes" id="UP001055879">
    <property type="component" value="Linkage Group LG01"/>
</dbReference>
<comment type="caution">
    <text evidence="1">The sequence shown here is derived from an EMBL/GenBank/DDBJ whole genome shotgun (WGS) entry which is preliminary data.</text>
</comment>
<gene>
    <name evidence="1" type="ORF">L6452_02022</name>
</gene>
<dbReference type="EMBL" id="CM042047">
    <property type="protein sequence ID" value="KAI3770874.1"/>
    <property type="molecule type" value="Genomic_DNA"/>
</dbReference>
<protein>
    <submittedName>
        <fullName evidence="1">Uncharacterized protein</fullName>
    </submittedName>
</protein>
<evidence type="ECO:0000313" key="1">
    <source>
        <dbReference type="EMBL" id="KAI3770874.1"/>
    </source>
</evidence>
<reference evidence="2" key="1">
    <citation type="journal article" date="2022" name="Mol. Ecol. Resour.">
        <title>The genomes of chicory, endive, great burdock and yacon provide insights into Asteraceae palaeo-polyploidization history and plant inulin production.</title>
        <authorList>
            <person name="Fan W."/>
            <person name="Wang S."/>
            <person name="Wang H."/>
            <person name="Wang A."/>
            <person name="Jiang F."/>
            <person name="Liu H."/>
            <person name="Zhao H."/>
            <person name="Xu D."/>
            <person name="Zhang Y."/>
        </authorList>
    </citation>
    <scope>NUCLEOTIDE SEQUENCE [LARGE SCALE GENOMIC DNA]</scope>
    <source>
        <strain evidence="2">cv. Niubang</strain>
    </source>
</reference>
<sequence>MALGKYSKVDGRKLSSNYCYRVTLVAFVALCLVGVWMMASSYVVPFQNIYTTTYGNNNDVIKIGSTESKVINNSSKENSASSEDATTIKANISKQFEDNPGDLPEHAINGDTIVNSQEDINNPNENSNENTQVHETKSKGDAHGKQEEKPTRLEDTSTTEIAKGMEKKEDEESKAEDKDSIVAKTISDSEGRISGIQVENHDDGKGTTYGNNPDAEKKVEEEKKNNEEKVDAASNEIFPSRARSEILNETSTQNGSFSTQETESRKVKEGLNRAEPEPNIGYQWKLCNVTSGSDFIPCLDNLKAIKSLQTTNHYEHRERHCPLDPPTCLVSLPEGYQRPIQWPTSRQKVY</sequence>
<organism evidence="1 2">
    <name type="scientific">Arctium lappa</name>
    <name type="common">Greater burdock</name>
    <name type="synonym">Lappa major</name>
    <dbReference type="NCBI Taxonomy" id="4217"/>
    <lineage>
        <taxon>Eukaryota</taxon>
        <taxon>Viridiplantae</taxon>
        <taxon>Streptophyta</taxon>
        <taxon>Embryophyta</taxon>
        <taxon>Tracheophyta</taxon>
        <taxon>Spermatophyta</taxon>
        <taxon>Magnoliopsida</taxon>
        <taxon>eudicotyledons</taxon>
        <taxon>Gunneridae</taxon>
        <taxon>Pentapetalae</taxon>
        <taxon>asterids</taxon>
        <taxon>campanulids</taxon>
        <taxon>Asterales</taxon>
        <taxon>Asteraceae</taxon>
        <taxon>Carduoideae</taxon>
        <taxon>Cardueae</taxon>
        <taxon>Arctiinae</taxon>
        <taxon>Arctium</taxon>
    </lineage>
</organism>
<proteinExistence type="predicted"/>
<accession>A0ACB9FHQ5</accession>
<reference evidence="1 2" key="2">
    <citation type="journal article" date="2022" name="Mol. Ecol. Resour.">
        <title>The genomes of chicory, endive, great burdock and yacon provide insights into Asteraceae paleo-polyploidization history and plant inulin production.</title>
        <authorList>
            <person name="Fan W."/>
            <person name="Wang S."/>
            <person name="Wang H."/>
            <person name="Wang A."/>
            <person name="Jiang F."/>
            <person name="Liu H."/>
            <person name="Zhao H."/>
            <person name="Xu D."/>
            <person name="Zhang Y."/>
        </authorList>
    </citation>
    <scope>NUCLEOTIDE SEQUENCE [LARGE SCALE GENOMIC DNA]</scope>
    <source>
        <strain evidence="2">cv. Niubang</strain>
    </source>
</reference>